<evidence type="ECO:0000313" key="1">
    <source>
        <dbReference type="EMBL" id="MCP1100854.1"/>
    </source>
</evidence>
<dbReference type="EMBL" id="JAMZFW010000001">
    <property type="protein sequence ID" value="MCP1100854.1"/>
    <property type="molecule type" value="Genomic_DNA"/>
</dbReference>
<dbReference type="Proteomes" id="UP001523566">
    <property type="component" value="Unassembled WGS sequence"/>
</dbReference>
<gene>
    <name evidence="1" type="ORF">NK125_00295</name>
</gene>
<organism evidence="1 2">
    <name type="scientific">Aequitasia blattaphilus</name>
    <dbReference type="NCBI Taxonomy" id="2949332"/>
    <lineage>
        <taxon>Bacteria</taxon>
        <taxon>Bacillati</taxon>
        <taxon>Bacillota</taxon>
        <taxon>Clostridia</taxon>
        <taxon>Lachnospirales</taxon>
        <taxon>Lachnospiraceae</taxon>
        <taxon>Aequitasia</taxon>
    </lineage>
</organism>
<proteinExistence type="predicted"/>
<keyword evidence="2" id="KW-1185">Reference proteome</keyword>
<evidence type="ECO:0000313" key="2">
    <source>
        <dbReference type="Proteomes" id="UP001523566"/>
    </source>
</evidence>
<protein>
    <recommendedName>
        <fullName evidence="3">Lipoprotein</fullName>
    </recommendedName>
</protein>
<name>A0ABT1E5K0_9FIRM</name>
<evidence type="ECO:0008006" key="3">
    <source>
        <dbReference type="Google" id="ProtNLM"/>
    </source>
</evidence>
<reference evidence="1 2" key="1">
    <citation type="journal article" date="2022" name="Genome Biol. Evol.">
        <title>Host diet, physiology and behaviors set the stage for Lachnospiraceae cladogenesis.</title>
        <authorList>
            <person name="Vera-Ponce De Leon A."/>
            <person name="Schneider M."/>
            <person name="Jahnes B.C."/>
            <person name="Sadowski V."/>
            <person name="Camuy-Velez L.A."/>
            <person name="Duan J."/>
            <person name="Sabree Z.L."/>
        </authorList>
    </citation>
    <scope>NUCLEOTIDE SEQUENCE [LARGE SCALE GENOMIC DNA]</scope>
    <source>
        <strain evidence="1 2">PAL113</strain>
    </source>
</reference>
<comment type="caution">
    <text evidence="1">The sequence shown here is derived from an EMBL/GenBank/DDBJ whole genome shotgun (WGS) entry which is preliminary data.</text>
</comment>
<accession>A0ABT1E5K0</accession>
<sequence length="134" mass="15356">MLKKVLIIIAFVTLLFTVFILKNSRGNIHNVQISDGNPSKIYSNAEIESAFQTIKDYFHSEFGGCTLTELYYPGDTYLDEYKDWDSAEVIVILSSFDVNSFAGDGFNPNSTYSDWSWVLIRNESGDWEHFDHGY</sequence>
<dbReference type="RefSeq" id="WP_262064643.1">
    <property type="nucleotide sequence ID" value="NZ_JAMXOD010000001.1"/>
</dbReference>